<evidence type="ECO:0000313" key="1">
    <source>
        <dbReference type="EMBL" id="URW75811.1"/>
    </source>
</evidence>
<dbReference type="Proteomes" id="UP001055580">
    <property type="component" value="Chromosome"/>
</dbReference>
<evidence type="ECO:0008006" key="3">
    <source>
        <dbReference type="Google" id="ProtNLM"/>
    </source>
</evidence>
<accession>A0ABY4TVR4</accession>
<dbReference type="EMBL" id="CP098401">
    <property type="protein sequence ID" value="URW75811.1"/>
    <property type="molecule type" value="Genomic_DNA"/>
</dbReference>
<evidence type="ECO:0000313" key="2">
    <source>
        <dbReference type="Proteomes" id="UP001055580"/>
    </source>
</evidence>
<dbReference type="RefSeq" id="WP_250752384.1">
    <property type="nucleotide sequence ID" value="NZ_CP098401.1"/>
</dbReference>
<proteinExistence type="predicted"/>
<reference evidence="1" key="1">
    <citation type="submission" date="2022-05" db="EMBL/GenBank/DDBJ databases">
        <title>Sphingomonas sp. strain RMG20 Genome sequencing and assembly.</title>
        <authorList>
            <person name="Kim I."/>
        </authorList>
    </citation>
    <scope>NUCLEOTIDE SEQUENCE</scope>
    <source>
        <strain evidence="1">RMG20</strain>
    </source>
</reference>
<organism evidence="1 2">
    <name type="scientific">Sphingomonas donggukensis</name>
    <dbReference type="NCBI Taxonomy" id="2949093"/>
    <lineage>
        <taxon>Bacteria</taxon>
        <taxon>Pseudomonadati</taxon>
        <taxon>Pseudomonadota</taxon>
        <taxon>Alphaproteobacteria</taxon>
        <taxon>Sphingomonadales</taxon>
        <taxon>Sphingomonadaceae</taxon>
        <taxon>Sphingomonas</taxon>
    </lineage>
</organism>
<name>A0ABY4TVR4_9SPHN</name>
<keyword evidence="2" id="KW-1185">Reference proteome</keyword>
<protein>
    <recommendedName>
        <fullName evidence="3">STAS/SEC14 domain-containing protein</fullName>
    </recommendedName>
</protein>
<sequence>MSASYSIDVDVARSIVRITMSGFFGPDDIGGFLARRKSVHARLTCEPNMHCTITDTREMKIQSQDIVAMFQDMLADPAYRSRKLAFVTAPTLARPQLLRAIGSRGARVFDNHADAEAWVLAATVGDAAAA</sequence>
<gene>
    <name evidence="1" type="ORF">M9980_00815</name>
</gene>